<dbReference type="SUPFAM" id="SSF46894">
    <property type="entry name" value="C-terminal effector domain of the bipartite response regulators"/>
    <property type="match status" value="1"/>
</dbReference>
<gene>
    <name evidence="2" type="ORF">OG563_06410</name>
</gene>
<dbReference type="PROSITE" id="PS50043">
    <property type="entry name" value="HTH_LUXR_2"/>
    <property type="match status" value="1"/>
</dbReference>
<dbReference type="Proteomes" id="UP001432062">
    <property type="component" value="Chromosome"/>
</dbReference>
<dbReference type="RefSeq" id="WP_329412079.1">
    <property type="nucleotide sequence ID" value="NZ_CP109441.1"/>
</dbReference>
<dbReference type="PANTHER" id="PTHR47691">
    <property type="entry name" value="REGULATOR-RELATED"/>
    <property type="match status" value="1"/>
</dbReference>
<feature type="domain" description="HTH luxR-type" evidence="1">
    <location>
        <begin position="765"/>
        <end position="829"/>
    </location>
</feature>
<dbReference type="InterPro" id="IPR041664">
    <property type="entry name" value="AAA_16"/>
</dbReference>
<dbReference type="InterPro" id="IPR000792">
    <property type="entry name" value="Tscrpt_reg_LuxR_C"/>
</dbReference>
<dbReference type="Gene3D" id="3.40.50.300">
    <property type="entry name" value="P-loop containing nucleotide triphosphate hydrolases"/>
    <property type="match status" value="1"/>
</dbReference>
<dbReference type="PANTHER" id="PTHR47691:SF3">
    <property type="entry name" value="HTH-TYPE TRANSCRIPTIONAL REGULATOR RV0890C-RELATED"/>
    <property type="match status" value="1"/>
</dbReference>
<sequence length="829" mass="90824">MNAFVGRGPELLRIRTLLMGSARLITLTGMGGIGKTRLAAEAVGQFRKATSTPVYWVRLARLAKGSDFTAVEEEVAHAVLDADFSGRSAWNALVDKLTVKSGAGRTPRTLVVLDNCEHVLTETGALIAALLEAAPGLVILATSRGPVGWVDEHLVEVPPLSQRQALTLFQRRAELTGHAVTDTEQVETARLICHHMHNNPLYLRLAAARLRRQPLATILQELSGGANDRRMRWSPAWQAGVDARHQRVPDVIAWSYDLCTDQERLLLARMSVFAAGHDTNPEEDDHPFRLDVGADLEAIEAVCADDGELAPAGTVRVAREVVEGLLERLVDQALAVLHRTGTTVRYSLLETIRVFAHQRLQEYSTGDTDDSAQIAAKHRQYYRNKVLRAYADWFGPAELDYLNWARASWDNILVAIEGSLTAPGEAAPGLEISVGLIALRAPFFNGSLRETRRWTERTLQASRTLTPQPTDLQVVAMALIGWVAMWQGQHEETERMLEECVAACTTDPAVRQNWRQAPEVDLGLPAVVEFVWGQELMLVHGARASITVLSRAREKSRNAGDRGGEAMAGLIEAMAASFFGTAEQAAEIAQRNVTNSTAAEAHWLKSWTELMWALALTKHGDPAAALSVGLRSLAHLVSIRDPWGAAWAVHVRYWALARIITDSIAAGDTDTDELVTLATEIARLAGGARTLRTELGTDIEALRPFADEATRAIDVARSVLGPDVFATAEREGSLLRSELNEVQRLALGQLPMDQVPPVDTDHTATSSRWDELTQAEQEVATFAAAGWTNSAIATHRGSSFRTVDTQMTAIFQKLMITSRKDIIRFVSKT</sequence>
<keyword evidence="3" id="KW-1185">Reference proteome</keyword>
<reference evidence="2" key="1">
    <citation type="submission" date="2022-10" db="EMBL/GenBank/DDBJ databases">
        <title>The complete genomes of actinobacterial strains from the NBC collection.</title>
        <authorList>
            <person name="Joergensen T.S."/>
            <person name="Alvarez Arevalo M."/>
            <person name="Sterndorff E.B."/>
            <person name="Faurdal D."/>
            <person name="Vuksanovic O."/>
            <person name="Mourched A.-S."/>
            <person name="Charusanti P."/>
            <person name="Shaw S."/>
            <person name="Blin K."/>
            <person name="Weber T."/>
        </authorList>
    </citation>
    <scope>NUCLEOTIDE SEQUENCE</scope>
    <source>
        <strain evidence="2">NBC_01482</strain>
    </source>
</reference>
<evidence type="ECO:0000313" key="3">
    <source>
        <dbReference type="Proteomes" id="UP001432062"/>
    </source>
</evidence>
<dbReference type="Gene3D" id="1.10.10.10">
    <property type="entry name" value="Winged helix-like DNA-binding domain superfamily/Winged helix DNA-binding domain"/>
    <property type="match status" value="1"/>
</dbReference>
<dbReference type="SMART" id="SM00421">
    <property type="entry name" value="HTH_LUXR"/>
    <property type="match status" value="1"/>
</dbReference>
<proteinExistence type="predicted"/>
<dbReference type="Pfam" id="PF00196">
    <property type="entry name" value="GerE"/>
    <property type="match status" value="1"/>
</dbReference>
<evidence type="ECO:0000313" key="2">
    <source>
        <dbReference type="EMBL" id="WUV47860.1"/>
    </source>
</evidence>
<accession>A0ABZ1Z059</accession>
<dbReference type="EMBL" id="CP109441">
    <property type="protein sequence ID" value="WUV47860.1"/>
    <property type="molecule type" value="Genomic_DNA"/>
</dbReference>
<dbReference type="Pfam" id="PF13191">
    <property type="entry name" value="AAA_16"/>
    <property type="match status" value="1"/>
</dbReference>
<organism evidence="2 3">
    <name type="scientific">Nocardia vinacea</name>
    <dbReference type="NCBI Taxonomy" id="96468"/>
    <lineage>
        <taxon>Bacteria</taxon>
        <taxon>Bacillati</taxon>
        <taxon>Actinomycetota</taxon>
        <taxon>Actinomycetes</taxon>
        <taxon>Mycobacteriales</taxon>
        <taxon>Nocardiaceae</taxon>
        <taxon>Nocardia</taxon>
    </lineage>
</organism>
<dbReference type="SUPFAM" id="SSF52540">
    <property type="entry name" value="P-loop containing nucleoside triphosphate hydrolases"/>
    <property type="match status" value="1"/>
</dbReference>
<evidence type="ECO:0000259" key="1">
    <source>
        <dbReference type="PROSITE" id="PS50043"/>
    </source>
</evidence>
<name>A0ABZ1Z059_9NOCA</name>
<dbReference type="InterPro" id="IPR027417">
    <property type="entry name" value="P-loop_NTPase"/>
</dbReference>
<protein>
    <submittedName>
        <fullName evidence="2">LuxR C-terminal-related transcriptional regulator</fullName>
    </submittedName>
</protein>
<dbReference type="InterPro" id="IPR016032">
    <property type="entry name" value="Sig_transdc_resp-reg_C-effctor"/>
</dbReference>
<dbReference type="InterPro" id="IPR036388">
    <property type="entry name" value="WH-like_DNA-bd_sf"/>
</dbReference>